<evidence type="ECO:0000259" key="2">
    <source>
        <dbReference type="Pfam" id="PF00582"/>
    </source>
</evidence>
<comment type="similarity">
    <text evidence="1">Belongs to the universal stress protein A family.</text>
</comment>
<dbReference type="EMBL" id="MCGQ01000027">
    <property type="protein sequence ID" value="OXY91737.1"/>
    <property type="molecule type" value="Genomic_DNA"/>
</dbReference>
<dbReference type="AlphaFoldDB" id="A0A233S7U4"/>
<dbReference type="PANTHER" id="PTHR46268:SF6">
    <property type="entry name" value="UNIVERSAL STRESS PROTEIN UP12"/>
    <property type="match status" value="1"/>
</dbReference>
<evidence type="ECO:0000313" key="4">
    <source>
        <dbReference type="Proteomes" id="UP000215483"/>
    </source>
</evidence>
<dbReference type="InterPro" id="IPR006016">
    <property type="entry name" value="UspA"/>
</dbReference>
<feature type="domain" description="UspA" evidence="2">
    <location>
        <begin position="161"/>
        <end position="284"/>
    </location>
</feature>
<dbReference type="InterPro" id="IPR014729">
    <property type="entry name" value="Rossmann-like_a/b/a_fold"/>
</dbReference>
<comment type="caution">
    <text evidence="3">The sequence shown here is derived from an EMBL/GenBank/DDBJ whole genome shotgun (WGS) entry which is preliminary data.</text>
</comment>
<evidence type="ECO:0000256" key="1">
    <source>
        <dbReference type="ARBA" id="ARBA00008791"/>
    </source>
</evidence>
<dbReference type="Proteomes" id="UP000215483">
    <property type="component" value="Unassembled WGS sequence"/>
</dbReference>
<feature type="domain" description="UspA" evidence="2">
    <location>
        <begin position="12"/>
        <end position="147"/>
    </location>
</feature>
<sequence length="287" mass="30275">MDSSPREGAVMPLVVGVDGSEPSLRAVDWAADAAALRRASLRLVYASVWERYEGASLGRGSDRPSEQVMAEDIVETAERRAHRRQPDVRITTEVLPEEPEQALVRESQSALAVVLGQRGRSGVTEALLGSVGVTVAEHAHCPVIVLPGGHDDQVRPGAGGRVVLGVDEKTAGSAALRFAAAEAGLRGVPLEAVHVLRHSLLGSAEREPDAALALDKALRDVPVGLEVRRHTVTGRTRDALLAASHDADLLVVGTRRRPGHFGPQLGRVAHGVLHHAACPVAVVPDLS</sequence>
<protein>
    <submittedName>
        <fullName evidence="3">Universal stress protein</fullName>
    </submittedName>
</protein>
<proteinExistence type="inferred from homology"/>
<name>A0A233S7U4_STRDA</name>
<keyword evidence="4" id="KW-1185">Reference proteome</keyword>
<dbReference type="SUPFAM" id="SSF52402">
    <property type="entry name" value="Adenine nucleotide alpha hydrolases-like"/>
    <property type="match status" value="2"/>
</dbReference>
<dbReference type="PRINTS" id="PR01438">
    <property type="entry name" value="UNVRSLSTRESS"/>
</dbReference>
<dbReference type="PANTHER" id="PTHR46268">
    <property type="entry name" value="STRESS RESPONSE PROTEIN NHAX"/>
    <property type="match status" value="1"/>
</dbReference>
<evidence type="ECO:0000313" key="3">
    <source>
        <dbReference type="EMBL" id="OXY91737.1"/>
    </source>
</evidence>
<reference evidence="3 4" key="1">
    <citation type="submission" date="2016-07" db="EMBL/GenBank/DDBJ databases">
        <title>Draft genome of Streptomyces diastatochromogenes.</title>
        <authorList>
            <person name="Podduturi R."/>
            <person name="Lukassen M.B."/>
            <person name="Clausen N."/>
            <person name="Nielsen J.L."/>
            <person name="Jorgensen N.O."/>
        </authorList>
    </citation>
    <scope>NUCLEOTIDE SEQUENCE [LARGE SCALE GENOMIC DNA]</scope>
    <source>
        <strain evidence="3 4">DSM 40608</strain>
    </source>
</reference>
<dbReference type="OrthoDB" id="3174546at2"/>
<dbReference type="Gene3D" id="3.40.50.620">
    <property type="entry name" value="HUPs"/>
    <property type="match status" value="2"/>
</dbReference>
<accession>A0A233S7U4</accession>
<dbReference type="Pfam" id="PF00582">
    <property type="entry name" value="Usp"/>
    <property type="match status" value="2"/>
</dbReference>
<gene>
    <name evidence="3" type="ORF">BEK98_28940</name>
</gene>
<organism evidence="3 4">
    <name type="scientific">Streptomyces diastatochromogenes</name>
    <dbReference type="NCBI Taxonomy" id="42236"/>
    <lineage>
        <taxon>Bacteria</taxon>
        <taxon>Bacillati</taxon>
        <taxon>Actinomycetota</taxon>
        <taxon>Actinomycetes</taxon>
        <taxon>Kitasatosporales</taxon>
        <taxon>Streptomycetaceae</taxon>
        <taxon>Streptomyces</taxon>
    </lineage>
</organism>
<dbReference type="InterPro" id="IPR006015">
    <property type="entry name" value="Universal_stress_UspA"/>
</dbReference>